<dbReference type="AlphaFoldDB" id="A0A6H5H5G9"/>
<protein>
    <submittedName>
        <fullName evidence="1">Uncharacterized protein</fullName>
    </submittedName>
</protein>
<feature type="non-terminal residue" evidence="1">
    <location>
        <position position="1"/>
    </location>
</feature>
<keyword evidence="2" id="KW-1185">Reference proteome</keyword>
<name>A0A6H5H5G9_9HEMI</name>
<reference evidence="1 2" key="1">
    <citation type="submission" date="2020-02" db="EMBL/GenBank/DDBJ databases">
        <authorList>
            <person name="Ferguson B K."/>
        </authorList>
    </citation>
    <scope>NUCLEOTIDE SEQUENCE [LARGE SCALE GENOMIC DNA]</scope>
</reference>
<accession>A0A6H5H5G9</accession>
<organism evidence="1 2">
    <name type="scientific">Nesidiocoris tenuis</name>
    <dbReference type="NCBI Taxonomy" id="355587"/>
    <lineage>
        <taxon>Eukaryota</taxon>
        <taxon>Metazoa</taxon>
        <taxon>Ecdysozoa</taxon>
        <taxon>Arthropoda</taxon>
        <taxon>Hexapoda</taxon>
        <taxon>Insecta</taxon>
        <taxon>Pterygota</taxon>
        <taxon>Neoptera</taxon>
        <taxon>Paraneoptera</taxon>
        <taxon>Hemiptera</taxon>
        <taxon>Heteroptera</taxon>
        <taxon>Panheteroptera</taxon>
        <taxon>Cimicomorpha</taxon>
        <taxon>Miridae</taxon>
        <taxon>Dicyphina</taxon>
        <taxon>Nesidiocoris</taxon>
    </lineage>
</organism>
<evidence type="ECO:0000313" key="1">
    <source>
        <dbReference type="EMBL" id="CAB0011988.1"/>
    </source>
</evidence>
<dbReference type="EMBL" id="CADCXU010024672">
    <property type="protein sequence ID" value="CAB0011988.1"/>
    <property type="molecule type" value="Genomic_DNA"/>
</dbReference>
<proteinExistence type="predicted"/>
<sequence length="76" mass="8453">PVSHVRPFSSPAHGQTNVTARVGLRGERISQSTTVPTPTIYDGNGTTRVTRKISVEYSNFGKKGRKIYSMYRKNIV</sequence>
<gene>
    <name evidence="1" type="ORF">NTEN_LOCUS16813</name>
</gene>
<evidence type="ECO:0000313" key="2">
    <source>
        <dbReference type="Proteomes" id="UP000479000"/>
    </source>
</evidence>
<dbReference type="Proteomes" id="UP000479000">
    <property type="component" value="Unassembled WGS sequence"/>
</dbReference>